<dbReference type="AlphaFoldDB" id="A0ABD6EVQ9"/>
<protein>
    <recommendedName>
        <fullName evidence="2">K Homology domain-containing protein</fullName>
    </recommendedName>
</protein>
<sequence length="334" mass="37127">MSSTFLSEAPTAANDWLSTGKQFVVHQNEQLTIDQLLQLMNQVNTSVRSGLFNTQLATQIFSLCQQLKLNGHILETSHKHELNRVFISLRQACCRDNGQLGTPCRLKMMELVELRAMGWRPSLAHTQYYLNRPEQNQRAQQSPVSEIQHQYRREETPMTASLTSDTGLPTSAPPFGNVPISPFARFAPPPQTIFVGSDGTAMPQIVAPPPQPTSFYLIPAAAGGWLRPMMTNQGVVSPENFIPQTPQIDIDAWARSNKLPSMKIKPKNATNKPPQIRDELVIRNSDSGKIMGVKGRRVAVVEELSNTVISFQKVDPKSKDRTLTITGATKESIE</sequence>
<dbReference type="PROSITE" id="PS50084">
    <property type="entry name" value="KH_TYPE_1"/>
    <property type="match status" value="1"/>
</dbReference>
<organism evidence="3 4">
    <name type="scientific">Gnathostoma spinigerum</name>
    <dbReference type="NCBI Taxonomy" id="75299"/>
    <lineage>
        <taxon>Eukaryota</taxon>
        <taxon>Metazoa</taxon>
        <taxon>Ecdysozoa</taxon>
        <taxon>Nematoda</taxon>
        <taxon>Chromadorea</taxon>
        <taxon>Rhabditida</taxon>
        <taxon>Spirurina</taxon>
        <taxon>Gnathostomatomorpha</taxon>
        <taxon>Gnathostomatoidea</taxon>
        <taxon>Gnathostomatidae</taxon>
        <taxon>Gnathostoma</taxon>
    </lineage>
</organism>
<dbReference type="InterPro" id="IPR040160">
    <property type="entry name" value="Mxt"/>
</dbReference>
<dbReference type="InterPro" id="IPR036612">
    <property type="entry name" value="KH_dom_type_1_sf"/>
</dbReference>
<accession>A0ABD6EVQ9</accession>
<gene>
    <name evidence="3" type="ORF">AB6A40_007049</name>
</gene>
<keyword evidence="1" id="KW-0694">RNA-binding</keyword>
<dbReference type="CDD" id="cd22454">
    <property type="entry name" value="KH-I_Mextli_like"/>
    <property type="match status" value="1"/>
</dbReference>
<feature type="domain" description="K Homology" evidence="2">
    <location>
        <begin position="279"/>
        <end position="334"/>
    </location>
</feature>
<feature type="non-terminal residue" evidence="3">
    <location>
        <position position="334"/>
    </location>
</feature>
<proteinExistence type="predicted"/>
<keyword evidence="4" id="KW-1185">Reference proteome</keyword>
<dbReference type="InterPro" id="IPR004088">
    <property type="entry name" value="KH_dom_type_1"/>
</dbReference>
<evidence type="ECO:0000259" key="2">
    <source>
        <dbReference type="Pfam" id="PF00013"/>
    </source>
</evidence>
<evidence type="ECO:0000313" key="4">
    <source>
        <dbReference type="Proteomes" id="UP001608902"/>
    </source>
</evidence>
<evidence type="ECO:0000313" key="3">
    <source>
        <dbReference type="EMBL" id="MFH4980340.1"/>
    </source>
</evidence>
<name>A0ABD6EVQ9_9BILA</name>
<dbReference type="Pfam" id="PF00013">
    <property type="entry name" value="KH_1"/>
    <property type="match status" value="1"/>
</dbReference>
<dbReference type="Gene3D" id="3.30.1370.10">
    <property type="entry name" value="K Homology domain, type 1"/>
    <property type="match status" value="1"/>
</dbReference>
<comment type="caution">
    <text evidence="3">The sequence shown here is derived from an EMBL/GenBank/DDBJ whole genome shotgun (WGS) entry which is preliminary data.</text>
</comment>
<dbReference type="EMBL" id="JBGFUD010005419">
    <property type="protein sequence ID" value="MFH4980340.1"/>
    <property type="molecule type" value="Genomic_DNA"/>
</dbReference>
<reference evidence="3 4" key="1">
    <citation type="submission" date="2024-08" db="EMBL/GenBank/DDBJ databases">
        <title>Gnathostoma spinigerum genome.</title>
        <authorList>
            <person name="Gonzalez-Bertolin B."/>
            <person name="Monzon S."/>
            <person name="Zaballos A."/>
            <person name="Jimenez P."/>
            <person name="Dekumyoy P."/>
            <person name="Varona S."/>
            <person name="Cuesta I."/>
            <person name="Sumanam S."/>
            <person name="Adisakwattana P."/>
            <person name="Gasser R.B."/>
            <person name="Hernandez-Gonzalez A."/>
            <person name="Young N.D."/>
            <person name="Perteguer M.J."/>
        </authorList>
    </citation>
    <scope>NUCLEOTIDE SEQUENCE [LARGE SCALE GENOMIC DNA]</scope>
    <source>
        <strain evidence="3">AL3</strain>
        <tissue evidence="3">Liver</tissue>
    </source>
</reference>
<dbReference type="Proteomes" id="UP001608902">
    <property type="component" value="Unassembled WGS sequence"/>
</dbReference>
<dbReference type="SUPFAM" id="SSF54791">
    <property type="entry name" value="Eukaryotic type KH-domain (KH-domain type I)"/>
    <property type="match status" value="1"/>
</dbReference>
<evidence type="ECO:0000256" key="1">
    <source>
        <dbReference type="PROSITE-ProRule" id="PRU00117"/>
    </source>
</evidence>
<dbReference type="Gene3D" id="1.25.40.180">
    <property type="match status" value="1"/>
</dbReference>
<dbReference type="PANTHER" id="PTHR20849">
    <property type="entry name" value="EUKARYOTIC TRANSLATION INITIATION FACTOR 4E-BINDING PROTEIN MEXTLI"/>
    <property type="match status" value="1"/>
</dbReference>
<dbReference type="PANTHER" id="PTHR20849:SF2">
    <property type="entry name" value="EUKARYOTIC TRANSLATION INITIATION FACTOR 4E-BINDING PROTEIN MEXTLI"/>
    <property type="match status" value="1"/>
</dbReference>
<dbReference type="GO" id="GO:0003723">
    <property type="term" value="F:RNA binding"/>
    <property type="evidence" value="ECO:0007669"/>
    <property type="project" value="UniProtKB-UniRule"/>
</dbReference>